<dbReference type="SUPFAM" id="SSF53335">
    <property type="entry name" value="S-adenosyl-L-methionine-dependent methyltransferases"/>
    <property type="match status" value="1"/>
</dbReference>
<feature type="domain" description="Methyltransferase" evidence="4">
    <location>
        <begin position="53"/>
        <end position="147"/>
    </location>
</feature>
<keyword evidence="1 5" id="KW-0489">Methyltransferase</keyword>
<dbReference type="GO" id="GO:0008168">
    <property type="term" value="F:methyltransferase activity"/>
    <property type="evidence" value="ECO:0007669"/>
    <property type="project" value="UniProtKB-KW"/>
</dbReference>
<dbReference type="InterPro" id="IPR041698">
    <property type="entry name" value="Methyltransf_25"/>
</dbReference>
<dbReference type="EMBL" id="LLYA01000001">
    <property type="protein sequence ID" value="KRR30392.1"/>
    <property type="molecule type" value="Genomic_DNA"/>
</dbReference>
<evidence type="ECO:0000259" key="4">
    <source>
        <dbReference type="Pfam" id="PF13649"/>
    </source>
</evidence>
<proteinExistence type="predicted"/>
<comment type="caution">
    <text evidence="5">The sequence shown here is derived from an EMBL/GenBank/DDBJ whole genome shotgun (WGS) entry which is preliminary data.</text>
</comment>
<evidence type="ECO:0000256" key="1">
    <source>
        <dbReference type="ARBA" id="ARBA00022603"/>
    </source>
</evidence>
<name>A0A0R3NDM0_9BRAD</name>
<dbReference type="CDD" id="cd02440">
    <property type="entry name" value="AdoMet_MTases"/>
    <property type="match status" value="1"/>
</dbReference>
<dbReference type="AlphaFoldDB" id="A0A0R3NDM0"/>
<evidence type="ECO:0000313" key="6">
    <source>
        <dbReference type="Proteomes" id="UP000052023"/>
    </source>
</evidence>
<organism evidence="5 6">
    <name type="scientific">Bradyrhizobium retamae</name>
    <dbReference type="NCBI Taxonomy" id="1300035"/>
    <lineage>
        <taxon>Bacteria</taxon>
        <taxon>Pseudomonadati</taxon>
        <taxon>Pseudomonadota</taxon>
        <taxon>Alphaproteobacteria</taxon>
        <taxon>Hyphomicrobiales</taxon>
        <taxon>Nitrobacteraceae</taxon>
        <taxon>Bradyrhizobium</taxon>
    </lineage>
</organism>
<dbReference type="OrthoDB" id="9777638at2"/>
<reference evidence="5 6" key="1">
    <citation type="submission" date="2014-03" db="EMBL/GenBank/DDBJ databases">
        <title>Bradyrhizobium valentinum sp. nov., isolated from effective nodules of Lupinus mariae-josephae, a lupine endemic of basic-lime soils in Eastern Spain.</title>
        <authorList>
            <person name="Duran D."/>
            <person name="Rey L."/>
            <person name="Navarro A."/>
            <person name="Busquets A."/>
            <person name="Imperial J."/>
            <person name="Ruiz-Argueso T."/>
        </authorList>
    </citation>
    <scope>NUCLEOTIDE SEQUENCE [LARGE SCALE GENOMIC DNA]</scope>
    <source>
        <strain evidence="5 6">Ro19</strain>
    </source>
</reference>
<dbReference type="PANTHER" id="PTHR43464">
    <property type="entry name" value="METHYLTRANSFERASE"/>
    <property type="match status" value="1"/>
</dbReference>
<evidence type="ECO:0000313" key="5">
    <source>
        <dbReference type="EMBL" id="KRR30392.1"/>
    </source>
</evidence>
<evidence type="ECO:0000256" key="2">
    <source>
        <dbReference type="ARBA" id="ARBA00022679"/>
    </source>
</evidence>
<keyword evidence="2 5" id="KW-0808">Transferase</keyword>
<dbReference type="Gene3D" id="3.40.50.150">
    <property type="entry name" value="Vaccinia Virus protein VP39"/>
    <property type="match status" value="1"/>
</dbReference>
<dbReference type="PANTHER" id="PTHR43464:SF19">
    <property type="entry name" value="UBIQUINONE BIOSYNTHESIS O-METHYLTRANSFERASE, MITOCHONDRIAL"/>
    <property type="match status" value="1"/>
</dbReference>
<keyword evidence="3" id="KW-0949">S-adenosyl-L-methionine</keyword>
<accession>A0A0R3NDM0</accession>
<evidence type="ECO:0000256" key="3">
    <source>
        <dbReference type="ARBA" id="ARBA00022691"/>
    </source>
</evidence>
<dbReference type="RefSeq" id="WP_057841272.1">
    <property type="nucleotide sequence ID" value="NZ_LLYA01000001.1"/>
</dbReference>
<sequence>MNFAQQPDDEQARLWNDPAGRGWVEARDVLEEMFKPFEDLLVQVVSEAAASCVLDVGCGTGATTLAVARAFGTKGYCTGIDLSEPMIAVARARAALDGQPANFICADAQTHAFAPASFDMIISRLGVMFFADPVQAFANLRQAARPDARLRFIAWRGAAENLFMTTAERAAKPLLPDLPARRPEGPGQFAFADRRRIETILEASGWTAIDIRPIDVVCSFQKTELARYLGWLGPVGLFLQGADEGTRARVIETVSIAFEPYTCGPAVSFTAACWMVAAQAPTDAMHD</sequence>
<gene>
    <name evidence="5" type="ORF">CQ13_01730</name>
</gene>
<dbReference type="InterPro" id="IPR029063">
    <property type="entry name" value="SAM-dependent_MTases_sf"/>
</dbReference>
<dbReference type="Proteomes" id="UP000052023">
    <property type="component" value="Unassembled WGS sequence"/>
</dbReference>
<dbReference type="GO" id="GO:0032259">
    <property type="term" value="P:methylation"/>
    <property type="evidence" value="ECO:0007669"/>
    <property type="project" value="UniProtKB-KW"/>
</dbReference>
<dbReference type="Pfam" id="PF13649">
    <property type="entry name" value="Methyltransf_25"/>
    <property type="match status" value="1"/>
</dbReference>
<protein>
    <submittedName>
        <fullName evidence="5">SAM-dependent methyltransferase</fullName>
    </submittedName>
</protein>
<keyword evidence="6" id="KW-1185">Reference proteome</keyword>